<accession>A0AAD7CS35</accession>
<dbReference type="Pfam" id="PF00646">
    <property type="entry name" value="F-box"/>
    <property type="match status" value="1"/>
</dbReference>
<evidence type="ECO:0000313" key="3">
    <source>
        <dbReference type="Proteomes" id="UP001221757"/>
    </source>
</evidence>
<comment type="caution">
    <text evidence="2">The sequence shown here is derived from an EMBL/GenBank/DDBJ whole genome shotgun (WGS) entry which is preliminary data.</text>
</comment>
<dbReference type="Proteomes" id="UP001221757">
    <property type="component" value="Unassembled WGS sequence"/>
</dbReference>
<evidence type="ECO:0000313" key="2">
    <source>
        <dbReference type="EMBL" id="KAJ7660592.1"/>
    </source>
</evidence>
<gene>
    <name evidence="2" type="ORF">B0H17DRAFT_1212464</name>
</gene>
<dbReference type="SUPFAM" id="SSF81383">
    <property type="entry name" value="F-box domain"/>
    <property type="match status" value="1"/>
</dbReference>
<dbReference type="InterPro" id="IPR036047">
    <property type="entry name" value="F-box-like_dom_sf"/>
</dbReference>
<protein>
    <recommendedName>
        <fullName evidence="1">F-box domain-containing protein</fullName>
    </recommendedName>
</protein>
<dbReference type="InterPro" id="IPR001810">
    <property type="entry name" value="F-box_dom"/>
</dbReference>
<dbReference type="EMBL" id="JARKIE010000257">
    <property type="protein sequence ID" value="KAJ7660592.1"/>
    <property type="molecule type" value="Genomic_DNA"/>
</dbReference>
<keyword evidence="3" id="KW-1185">Reference proteome</keyword>
<sequence length="532" mass="59928">MPPALDLPNDILDRILQCTPTFRTLHSAIRVSKTWHRVFETHPKSVVRAVTENVVGPALPEAVALRIDDEDAVDGGEEAPRTKDNCEIGRKGYVLLRKNAAVVTQLEAAFSLRDKLDGTSQLTWAESWRFSRAMYRIMLYCGVFRMPDNEDWIRQMDSTDVEEKRFVMLNAFSTEELLQLTAALVFLGAIAEEAGEGFGEDDQPEGLRGWLLSTGPAEILKAYQYQEADVLIEKIGYTVWVSAPFELLAGFFATPLERIWEQRGIAAPVDSDVERDNPLLDAATAQSAPCDQCARVGTTKLWHERNIRGLLKGNLRDNFTEMEYLDDAKPATDIPKLISEIYALKTDGFADWKKSDALCGVCLTTFLSAHLHLWLLAQKVQDGWEAPEDCWYGYECRKQTSFTLHALTKNGTATPDNGATAQFAASGRRRAVMSKDAAPLEKIAVKVGLLFLDRLLCGRRGWQARLLSERRSLQWIFTPMRHVRVCPMSQRRFLLPPWTTMLSRFYQSAEMSGGRATTDHGAAYNYHTQSDH</sequence>
<dbReference type="CDD" id="cd09917">
    <property type="entry name" value="F-box_SF"/>
    <property type="match status" value="1"/>
</dbReference>
<reference evidence="2" key="1">
    <citation type="submission" date="2023-03" db="EMBL/GenBank/DDBJ databases">
        <title>Massive genome expansion in bonnet fungi (Mycena s.s.) driven by repeated elements and novel gene families across ecological guilds.</title>
        <authorList>
            <consortium name="Lawrence Berkeley National Laboratory"/>
            <person name="Harder C.B."/>
            <person name="Miyauchi S."/>
            <person name="Viragh M."/>
            <person name="Kuo A."/>
            <person name="Thoen E."/>
            <person name="Andreopoulos B."/>
            <person name="Lu D."/>
            <person name="Skrede I."/>
            <person name="Drula E."/>
            <person name="Henrissat B."/>
            <person name="Morin E."/>
            <person name="Kohler A."/>
            <person name="Barry K."/>
            <person name="LaButti K."/>
            <person name="Morin E."/>
            <person name="Salamov A."/>
            <person name="Lipzen A."/>
            <person name="Mereny Z."/>
            <person name="Hegedus B."/>
            <person name="Baldrian P."/>
            <person name="Stursova M."/>
            <person name="Weitz H."/>
            <person name="Taylor A."/>
            <person name="Grigoriev I.V."/>
            <person name="Nagy L.G."/>
            <person name="Martin F."/>
            <person name="Kauserud H."/>
        </authorList>
    </citation>
    <scope>NUCLEOTIDE SEQUENCE</scope>
    <source>
        <strain evidence="2">CBHHK067</strain>
    </source>
</reference>
<organism evidence="2 3">
    <name type="scientific">Mycena rosella</name>
    <name type="common">Pink bonnet</name>
    <name type="synonym">Agaricus rosellus</name>
    <dbReference type="NCBI Taxonomy" id="1033263"/>
    <lineage>
        <taxon>Eukaryota</taxon>
        <taxon>Fungi</taxon>
        <taxon>Dikarya</taxon>
        <taxon>Basidiomycota</taxon>
        <taxon>Agaricomycotina</taxon>
        <taxon>Agaricomycetes</taxon>
        <taxon>Agaricomycetidae</taxon>
        <taxon>Agaricales</taxon>
        <taxon>Marasmiineae</taxon>
        <taxon>Mycenaceae</taxon>
        <taxon>Mycena</taxon>
    </lineage>
</organism>
<proteinExistence type="predicted"/>
<name>A0AAD7CS35_MYCRO</name>
<dbReference type="AlphaFoldDB" id="A0AAD7CS35"/>
<feature type="domain" description="F-box" evidence="1">
    <location>
        <begin position="5"/>
        <end position="42"/>
    </location>
</feature>
<evidence type="ECO:0000259" key="1">
    <source>
        <dbReference type="Pfam" id="PF00646"/>
    </source>
</evidence>